<evidence type="ECO:0000313" key="2">
    <source>
        <dbReference type="EMBL" id="SVC83003.1"/>
    </source>
</evidence>
<organism evidence="2">
    <name type="scientific">marine metagenome</name>
    <dbReference type="NCBI Taxonomy" id="408172"/>
    <lineage>
        <taxon>unclassified sequences</taxon>
        <taxon>metagenomes</taxon>
        <taxon>ecological metagenomes</taxon>
    </lineage>
</organism>
<gene>
    <name evidence="2" type="ORF">METZ01_LOCUS335857</name>
</gene>
<dbReference type="AlphaFoldDB" id="A0A382QBT7"/>
<sequence>LESDCSSASGQLSARRSWIQSTPSGTN</sequence>
<name>A0A382QBT7_9ZZZZ</name>
<protein>
    <submittedName>
        <fullName evidence="2">Uncharacterized protein</fullName>
    </submittedName>
</protein>
<feature type="region of interest" description="Disordered" evidence="1">
    <location>
        <begin position="1"/>
        <end position="27"/>
    </location>
</feature>
<reference evidence="2" key="1">
    <citation type="submission" date="2018-05" db="EMBL/GenBank/DDBJ databases">
        <authorList>
            <person name="Lanie J.A."/>
            <person name="Ng W.-L."/>
            <person name="Kazmierczak K.M."/>
            <person name="Andrzejewski T.M."/>
            <person name="Davidsen T.M."/>
            <person name="Wayne K.J."/>
            <person name="Tettelin H."/>
            <person name="Glass J.I."/>
            <person name="Rusch D."/>
            <person name="Podicherti R."/>
            <person name="Tsui H.-C.T."/>
            <person name="Winkler M.E."/>
        </authorList>
    </citation>
    <scope>NUCLEOTIDE SEQUENCE</scope>
</reference>
<accession>A0A382QBT7</accession>
<proteinExistence type="predicted"/>
<feature type="non-terminal residue" evidence="2">
    <location>
        <position position="1"/>
    </location>
</feature>
<dbReference type="EMBL" id="UINC01113413">
    <property type="protein sequence ID" value="SVC83003.1"/>
    <property type="molecule type" value="Genomic_DNA"/>
</dbReference>
<evidence type="ECO:0000256" key="1">
    <source>
        <dbReference type="SAM" id="MobiDB-lite"/>
    </source>
</evidence>
<feature type="non-terminal residue" evidence="2">
    <location>
        <position position="27"/>
    </location>
</feature>